<name>A0A4Y2X3T5_ARAVE</name>
<evidence type="ECO:0000313" key="2">
    <source>
        <dbReference type="EMBL" id="GBO43838.1"/>
    </source>
</evidence>
<evidence type="ECO:0000313" key="3">
    <source>
        <dbReference type="Proteomes" id="UP000499080"/>
    </source>
</evidence>
<protein>
    <submittedName>
        <fullName evidence="2">Uncharacterized protein</fullName>
    </submittedName>
</protein>
<proteinExistence type="predicted"/>
<feature type="non-terminal residue" evidence="2">
    <location>
        <position position="49"/>
    </location>
</feature>
<dbReference type="Proteomes" id="UP000499080">
    <property type="component" value="Unassembled WGS sequence"/>
</dbReference>
<dbReference type="AlphaFoldDB" id="A0A4Y2X3T5"/>
<accession>A0A4Y2X3T5</accession>
<reference evidence="2 3" key="1">
    <citation type="journal article" date="2019" name="Sci. Rep.">
        <title>Orb-weaving spider Araneus ventricosus genome elucidates the spidroin gene catalogue.</title>
        <authorList>
            <person name="Kono N."/>
            <person name="Nakamura H."/>
            <person name="Ohtoshi R."/>
            <person name="Moran D.A.P."/>
            <person name="Shinohara A."/>
            <person name="Yoshida Y."/>
            <person name="Fujiwara M."/>
            <person name="Mori M."/>
            <person name="Tomita M."/>
            <person name="Arakawa K."/>
        </authorList>
    </citation>
    <scope>NUCLEOTIDE SEQUENCE [LARGE SCALE GENOMIC DNA]</scope>
</reference>
<dbReference type="EMBL" id="BGPR01070410">
    <property type="protein sequence ID" value="GBO43837.1"/>
    <property type="molecule type" value="Genomic_DNA"/>
</dbReference>
<comment type="caution">
    <text evidence="2">The sequence shown here is derived from an EMBL/GenBank/DDBJ whole genome shotgun (WGS) entry which is preliminary data.</text>
</comment>
<evidence type="ECO:0000313" key="1">
    <source>
        <dbReference type="EMBL" id="GBO43837.1"/>
    </source>
</evidence>
<dbReference type="EMBL" id="BGPR01070411">
    <property type="protein sequence ID" value="GBO43838.1"/>
    <property type="molecule type" value="Genomic_DNA"/>
</dbReference>
<organism evidence="2 3">
    <name type="scientific">Araneus ventricosus</name>
    <name type="common">Orbweaver spider</name>
    <name type="synonym">Epeira ventricosa</name>
    <dbReference type="NCBI Taxonomy" id="182803"/>
    <lineage>
        <taxon>Eukaryota</taxon>
        <taxon>Metazoa</taxon>
        <taxon>Ecdysozoa</taxon>
        <taxon>Arthropoda</taxon>
        <taxon>Chelicerata</taxon>
        <taxon>Arachnida</taxon>
        <taxon>Araneae</taxon>
        <taxon>Araneomorphae</taxon>
        <taxon>Entelegynae</taxon>
        <taxon>Araneoidea</taxon>
        <taxon>Araneidae</taxon>
        <taxon>Araneus</taxon>
    </lineage>
</organism>
<gene>
    <name evidence="1" type="ORF">AVEN_33051_1</name>
    <name evidence="2" type="ORF">AVEN_45426_1</name>
</gene>
<keyword evidence="3" id="KW-1185">Reference proteome</keyword>
<sequence>MEVRCQPGGISTGQIVYFTRKQALNCQSDPSEKFVAKARIGLPCLSNGG</sequence>